<dbReference type="SUPFAM" id="SSF57903">
    <property type="entry name" value="FYVE/PHD zinc finger"/>
    <property type="match status" value="1"/>
</dbReference>
<evidence type="ECO:0000256" key="3">
    <source>
        <dbReference type="ARBA" id="ARBA00022771"/>
    </source>
</evidence>
<keyword evidence="2" id="KW-0479">Metal-binding</keyword>
<feature type="region of interest" description="Disordered" evidence="10">
    <location>
        <begin position="811"/>
        <end position="836"/>
    </location>
</feature>
<keyword evidence="9" id="KW-0175">Coiled coil</keyword>
<organism evidence="13">
    <name type="scientific">Anopheles darlingi</name>
    <name type="common">Mosquito</name>
    <dbReference type="NCBI Taxonomy" id="43151"/>
    <lineage>
        <taxon>Eukaryota</taxon>
        <taxon>Metazoa</taxon>
        <taxon>Ecdysozoa</taxon>
        <taxon>Arthropoda</taxon>
        <taxon>Hexapoda</taxon>
        <taxon>Insecta</taxon>
        <taxon>Pterygota</taxon>
        <taxon>Neoptera</taxon>
        <taxon>Endopterygota</taxon>
        <taxon>Diptera</taxon>
        <taxon>Nematocera</taxon>
        <taxon>Culicoidea</taxon>
        <taxon>Culicidae</taxon>
        <taxon>Anophelinae</taxon>
        <taxon>Anopheles</taxon>
    </lineage>
</organism>
<feature type="compositionally biased region" description="Basic and acidic residues" evidence="10">
    <location>
        <begin position="1707"/>
        <end position="1731"/>
    </location>
</feature>
<feature type="compositionally biased region" description="Basic residues" evidence="10">
    <location>
        <begin position="385"/>
        <end position="405"/>
    </location>
</feature>
<feature type="region of interest" description="Disordered" evidence="10">
    <location>
        <begin position="889"/>
        <end position="910"/>
    </location>
</feature>
<evidence type="ECO:0008006" key="16">
    <source>
        <dbReference type="Google" id="ProtNLM"/>
    </source>
</evidence>
<feature type="region of interest" description="Disordered" evidence="10">
    <location>
        <begin position="2138"/>
        <end position="2177"/>
    </location>
</feature>
<feature type="region of interest" description="Disordered" evidence="10">
    <location>
        <begin position="1287"/>
        <end position="1423"/>
    </location>
</feature>
<feature type="compositionally biased region" description="Low complexity" evidence="10">
    <location>
        <begin position="459"/>
        <end position="486"/>
    </location>
</feature>
<feature type="compositionally biased region" description="Low complexity" evidence="10">
    <location>
        <begin position="1249"/>
        <end position="1258"/>
    </location>
</feature>
<feature type="compositionally biased region" description="Low complexity" evidence="10">
    <location>
        <begin position="151"/>
        <end position="162"/>
    </location>
</feature>
<dbReference type="Pfam" id="PF00628">
    <property type="entry name" value="PHD"/>
    <property type="match status" value="1"/>
</dbReference>
<dbReference type="Gene3D" id="1.10.472.30">
    <property type="entry name" value="Transcription elongation factor S-II, central domain"/>
    <property type="match status" value="1"/>
</dbReference>
<dbReference type="Pfam" id="PF07500">
    <property type="entry name" value="TFIIS_M"/>
    <property type="match status" value="1"/>
</dbReference>
<feature type="compositionally biased region" description="Basic and acidic residues" evidence="10">
    <location>
        <begin position="2165"/>
        <end position="2177"/>
    </location>
</feature>
<evidence type="ECO:0000256" key="7">
    <source>
        <dbReference type="ARBA" id="ARBA00023242"/>
    </source>
</evidence>
<feature type="region of interest" description="Disordered" evidence="10">
    <location>
        <begin position="2205"/>
        <end position="2246"/>
    </location>
</feature>
<dbReference type="eggNOG" id="KOG1634">
    <property type="taxonomic scope" value="Eukaryota"/>
</dbReference>
<dbReference type="FunCoup" id="W5JS48">
    <property type="interactions" value="480"/>
</dbReference>
<name>W5JS48_ANODA</name>
<feature type="domain" description="TFIIS central" evidence="12">
    <location>
        <begin position="1422"/>
        <end position="1547"/>
    </location>
</feature>
<feature type="compositionally biased region" description="Low complexity" evidence="10">
    <location>
        <begin position="2138"/>
        <end position="2154"/>
    </location>
</feature>
<feature type="region of interest" description="Disordered" evidence="10">
    <location>
        <begin position="2435"/>
        <end position="2455"/>
    </location>
</feature>
<gene>
    <name evidence="13" type="ORF">AND_002473</name>
</gene>
<evidence type="ECO:0000256" key="2">
    <source>
        <dbReference type="ARBA" id="ARBA00022723"/>
    </source>
</evidence>
<feature type="compositionally biased region" description="Polar residues" evidence="10">
    <location>
        <begin position="73"/>
        <end position="86"/>
    </location>
</feature>
<feature type="compositionally biased region" description="Low complexity" evidence="10">
    <location>
        <begin position="595"/>
        <end position="613"/>
    </location>
</feature>
<feature type="compositionally biased region" description="Polar residues" evidence="10">
    <location>
        <begin position="1402"/>
        <end position="1418"/>
    </location>
</feature>
<feature type="compositionally biased region" description="Acidic residues" evidence="10">
    <location>
        <begin position="999"/>
        <end position="1013"/>
    </location>
</feature>
<protein>
    <recommendedName>
        <fullName evidence="16">Transcription factor s-ii</fullName>
    </recommendedName>
</protein>
<dbReference type="PROSITE" id="PS51321">
    <property type="entry name" value="TFIIS_CENTRAL"/>
    <property type="match status" value="1"/>
</dbReference>
<reference evidence="14" key="4">
    <citation type="submission" date="2015-06" db="UniProtKB">
        <authorList>
            <consortium name="EnsemblMetazoa"/>
        </authorList>
    </citation>
    <scope>IDENTIFICATION</scope>
</reference>
<keyword evidence="4" id="KW-0862">Zinc</keyword>
<dbReference type="InterPro" id="IPR019787">
    <property type="entry name" value="Znf_PHD-finger"/>
</dbReference>
<evidence type="ECO:0000256" key="4">
    <source>
        <dbReference type="ARBA" id="ARBA00022833"/>
    </source>
</evidence>
<feature type="compositionally biased region" description="Low complexity" evidence="10">
    <location>
        <begin position="1287"/>
        <end position="1305"/>
    </location>
</feature>
<feature type="region of interest" description="Disordered" evidence="10">
    <location>
        <begin position="593"/>
        <end position="613"/>
    </location>
</feature>
<evidence type="ECO:0000256" key="9">
    <source>
        <dbReference type="SAM" id="Coils"/>
    </source>
</evidence>
<feature type="compositionally biased region" description="Basic and acidic residues" evidence="10">
    <location>
        <begin position="94"/>
        <end position="108"/>
    </location>
</feature>
<dbReference type="InterPro" id="IPR001965">
    <property type="entry name" value="Znf_PHD"/>
</dbReference>
<dbReference type="SMART" id="SM00510">
    <property type="entry name" value="TFS2M"/>
    <property type="match status" value="1"/>
</dbReference>
<accession>W5JS48</accession>
<feature type="region of interest" description="Disordered" evidence="10">
    <location>
        <begin position="455"/>
        <end position="570"/>
    </location>
</feature>
<keyword evidence="5" id="KW-0805">Transcription regulation</keyword>
<dbReference type="InterPro" id="IPR037259">
    <property type="entry name" value="BRK_sf"/>
</dbReference>
<feature type="coiled-coil region" evidence="9">
    <location>
        <begin position="2260"/>
        <end position="2294"/>
    </location>
</feature>
<evidence type="ECO:0000259" key="11">
    <source>
        <dbReference type="PROSITE" id="PS50016"/>
    </source>
</evidence>
<feature type="compositionally biased region" description="Low complexity" evidence="10">
    <location>
        <begin position="1359"/>
        <end position="1395"/>
    </location>
</feature>
<feature type="compositionally biased region" description="Low complexity" evidence="10">
    <location>
        <begin position="2084"/>
        <end position="2099"/>
    </location>
</feature>
<dbReference type="InterPro" id="IPR036575">
    <property type="entry name" value="TFIIS_cen_dom_sf"/>
</dbReference>
<dbReference type="InterPro" id="IPR019786">
    <property type="entry name" value="Zinc_finger_PHD-type_CS"/>
</dbReference>
<feature type="domain" description="PHD-type" evidence="11">
    <location>
        <begin position="1017"/>
        <end position="1071"/>
    </location>
</feature>
<evidence type="ECO:0000256" key="10">
    <source>
        <dbReference type="SAM" id="MobiDB-lite"/>
    </source>
</evidence>
<dbReference type="SUPFAM" id="SSF160481">
    <property type="entry name" value="BRK domain-like"/>
    <property type="match status" value="1"/>
</dbReference>
<evidence type="ECO:0000313" key="14">
    <source>
        <dbReference type="EnsemblMetazoa" id="ADAC002473-PA"/>
    </source>
</evidence>
<dbReference type="InterPro" id="IPR003618">
    <property type="entry name" value="TFIIS_cen_dom"/>
</dbReference>
<feature type="region of interest" description="Disordered" evidence="10">
    <location>
        <begin position="2072"/>
        <end position="2099"/>
    </location>
</feature>
<feature type="compositionally biased region" description="Basic residues" evidence="10">
    <location>
        <begin position="1671"/>
        <end position="1706"/>
    </location>
</feature>
<evidence type="ECO:0000256" key="5">
    <source>
        <dbReference type="ARBA" id="ARBA00023015"/>
    </source>
</evidence>
<evidence type="ECO:0000313" key="15">
    <source>
        <dbReference type="Proteomes" id="UP000000673"/>
    </source>
</evidence>
<dbReference type="EnsemblMetazoa" id="ADAC002473-RA">
    <property type="protein sequence ID" value="ADAC002473-PA"/>
    <property type="gene ID" value="ADAC002473"/>
</dbReference>
<dbReference type="InterPro" id="IPR012921">
    <property type="entry name" value="SPOC_C"/>
</dbReference>
<dbReference type="SUPFAM" id="SSF46942">
    <property type="entry name" value="Elongation factor TFIIS domain 2"/>
    <property type="match status" value="1"/>
</dbReference>
<dbReference type="Pfam" id="PF07744">
    <property type="entry name" value="SPOC"/>
    <property type="match status" value="1"/>
</dbReference>
<feature type="region of interest" description="Disordered" evidence="10">
    <location>
        <begin position="73"/>
        <end position="168"/>
    </location>
</feature>
<reference evidence="13 15" key="1">
    <citation type="journal article" date="2010" name="BMC Genomics">
        <title>Combination of measures distinguishes pre-miRNAs from other stem-loops in the genome of the newly sequenced Anopheles darlingi.</title>
        <authorList>
            <person name="Mendes N.D."/>
            <person name="Freitas A.T."/>
            <person name="Vasconcelos A.T."/>
            <person name="Sagot M.F."/>
        </authorList>
    </citation>
    <scope>NUCLEOTIDE SEQUENCE</scope>
</reference>
<comment type="subcellular location">
    <subcellularLocation>
        <location evidence="1">Nucleus</location>
    </subcellularLocation>
</comment>
<feature type="compositionally biased region" description="Polar residues" evidence="10">
    <location>
        <begin position="2208"/>
        <end position="2221"/>
    </location>
</feature>
<dbReference type="Proteomes" id="UP000000673">
    <property type="component" value="Unassembled WGS sequence"/>
</dbReference>
<feature type="compositionally biased region" description="Basic and acidic residues" evidence="10">
    <location>
        <begin position="419"/>
        <end position="438"/>
    </location>
</feature>
<feature type="compositionally biased region" description="Polar residues" evidence="10">
    <location>
        <begin position="1311"/>
        <end position="1358"/>
    </location>
</feature>
<feature type="compositionally biased region" description="Acidic residues" evidence="10">
    <location>
        <begin position="332"/>
        <end position="375"/>
    </location>
</feature>
<dbReference type="VEuPathDB" id="VectorBase:ADAR2_008945"/>
<dbReference type="HOGENOM" id="CLU_232275_0_0_1"/>
<keyword evidence="6" id="KW-0804">Transcription</keyword>
<dbReference type="OMA" id="RAIENIM"/>
<evidence type="ECO:0000256" key="8">
    <source>
        <dbReference type="PROSITE-ProRule" id="PRU00146"/>
    </source>
</evidence>
<dbReference type="InterPro" id="IPR013083">
    <property type="entry name" value="Znf_RING/FYVE/PHD"/>
</dbReference>
<feature type="compositionally biased region" description="Basic and acidic residues" evidence="10">
    <location>
        <begin position="1786"/>
        <end position="1800"/>
    </location>
</feature>
<dbReference type="GO" id="GO:0006351">
    <property type="term" value="P:DNA-templated transcription"/>
    <property type="evidence" value="ECO:0007669"/>
    <property type="project" value="InterPro"/>
</dbReference>
<feature type="compositionally biased region" description="Basic and acidic residues" evidence="10">
    <location>
        <begin position="1149"/>
        <end position="1158"/>
    </location>
</feature>
<feature type="region of interest" description="Disordered" evidence="10">
    <location>
        <begin position="1147"/>
        <end position="1179"/>
    </location>
</feature>
<dbReference type="Gene3D" id="3.40.5.120">
    <property type="match status" value="1"/>
</dbReference>
<reference evidence="13" key="2">
    <citation type="submission" date="2010-05" db="EMBL/GenBank/DDBJ databases">
        <authorList>
            <person name="Almeida L.G."/>
            <person name="Nicolas M.F."/>
            <person name="Souza R.C."/>
            <person name="Vasconcelos A.T.R."/>
        </authorList>
    </citation>
    <scope>NUCLEOTIDE SEQUENCE</scope>
</reference>
<keyword evidence="15" id="KW-1185">Reference proteome</keyword>
<dbReference type="PROSITE" id="PS50016">
    <property type="entry name" value="ZF_PHD_2"/>
    <property type="match status" value="1"/>
</dbReference>
<feature type="compositionally biased region" description="Low complexity" evidence="10">
    <location>
        <begin position="110"/>
        <end position="143"/>
    </location>
</feature>
<feature type="compositionally biased region" description="Polar residues" evidence="10">
    <location>
        <begin position="253"/>
        <end position="315"/>
    </location>
</feature>
<feature type="compositionally biased region" description="Basic and acidic residues" evidence="10">
    <location>
        <begin position="1740"/>
        <end position="1768"/>
    </location>
</feature>
<dbReference type="EMBL" id="ADMH02000584">
    <property type="protein sequence ID" value="ETN65750.1"/>
    <property type="molecule type" value="Genomic_DNA"/>
</dbReference>
<proteinExistence type="predicted"/>
<reference evidence="13" key="3">
    <citation type="journal article" date="2013" name="Nucleic Acids Res.">
        <title>The genome of Anopheles darlingi, the main neotropical malaria vector.</title>
        <authorList>
            <person name="Marinotti O."/>
            <person name="Cerqueira G.C."/>
            <person name="de Almeida L.G."/>
            <person name="Ferro M.I."/>
            <person name="Loreto E.L."/>
            <person name="Zaha A."/>
            <person name="Teixeira S.M."/>
            <person name="Wespiser A.R."/>
            <person name="Almeida E Silva A."/>
            <person name="Schlindwein A.D."/>
            <person name="Pacheco A.C."/>
            <person name="Silva A.L."/>
            <person name="Graveley B.R."/>
            <person name="Walenz B.P."/>
            <person name="Lima Bde A."/>
            <person name="Ribeiro C.A."/>
            <person name="Nunes-Silva C.G."/>
            <person name="de Carvalho C.R."/>
            <person name="Soares C.M."/>
            <person name="de Menezes C.B."/>
            <person name="Matiolli C."/>
            <person name="Caffrey D."/>
            <person name="Araujo D.A."/>
            <person name="de Oliveira D.M."/>
            <person name="Golenbock D."/>
            <person name="Grisard E.C."/>
            <person name="Fantinatti-Garboggini F."/>
            <person name="de Carvalho F.M."/>
            <person name="Barcellos F.G."/>
            <person name="Prosdocimi F."/>
            <person name="May G."/>
            <person name="Azevedo Junior G.M."/>
            <person name="Guimaraes G.M."/>
            <person name="Goldman G.H."/>
            <person name="Padilha I.Q."/>
            <person name="Batista Jda S."/>
            <person name="Ferro J.A."/>
            <person name="Ribeiro J.M."/>
            <person name="Fietto J.L."/>
            <person name="Dabbas K.M."/>
            <person name="Cerdeira L."/>
            <person name="Agnez-Lima L.F."/>
            <person name="Brocchi M."/>
            <person name="de Carvalho M.O."/>
            <person name="Teixeira Mde M."/>
            <person name="Diniz Maia Mde M."/>
            <person name="Goldman M.H."/>
            <person name="Cruz Schneider M.P."/>
            <person name="Felipe M.S."/>
            <person name="Hungria M."/>
            <person name="Nicolas M.F."/>
            <person name="Pereira M."/>
            <person name="Montes M.A."/>
            <person name="Cantao M.E."/>
            <person name="Vincentz M."/>
            <person name="Rafael M.S."/>
            <person name="Silverman N."/>
            <person name="Stoco P.H."/>
            <person name="Souza R.C."/>
            <person name="Vicentini R."/>
            <person name="Gazzinelli R.T."/>
            <person name="Neves Rde O."/>
            <person name="Silva R."/>
            <person name="Astolfi-Filho S."/>
            <person name="Maciel T.E."/>
            <person name="Urmenyi T.P."/>
            <person name="Tadei W.P."/>
            <person name="Camargo E.P."/>
            <person name="de Vasconcelos A.T."/>
        </authorList>
    </citation>
    <scope>NUCLEOTIDE SEQUENCE</scope>
</reference>
<dbReference type="SMART" id="SM00249">
    <property type="entry name" value="PHD"/>
    <property type="match status" value="1"/>
</dbReference>
<feature type="region of interest" description="Disordered" evidence="10">
    <location>
        <begin position="1651"/>
        <end position="1910"/>
    </location>
</feature>
<dbReference type="InterPro" id="IPR006576">
    <property type="entry name" value="BRK_domain"/>
</dbReference>
<feature type="region of interest" description="Disordered" evidence="10">
    <location>
        <begin position="1244"/>
        <end position="1273"/>
    </location>
</feature>
<feature type="compositionally biased region" description="Low complexity" evidence="10">
    <location>
        <begin position="493"/>
        <end position="532"/>
    </location>
</feature>
<feature type="region of interest" description="Disordered" evidence="10">
    <location>
        <begin position="236"/>
        <end position="440"/>
    </location>
</feature>
<keyword evidence="3 8" id="KW-0863">Zinc-finger</keyword>
<dbReference type="GO" id="GO:0005634">
    <property type="term" value="C:nucleus"/>
    <property type="evidence" value="ECO:0007669"/>
    <property type="project" value="UniProtKB-SubCell"/>
</dbReference>
<dbReference type="GO" id="GO:0008270">
    <property type="term" value="F:zinc ion binding"/>
    <property type="evidence" value="ECO:0007669"/>
    <property type="project" value="UniProtKB-KW"/>
</dbReference>
<sequence length="2482" mass="264859">MSSSVFKVYASSRDGFDEGAAGELAGSAETDLKEAVHEDLKLDSNLVILLNKDGSVSVDQNTLQSLLANETTGTSVSLVRISSPTPSIEEEIEEERRRLKDEKQREDVDGASGASSNEDSNDDSNSIAGTSSGTSSIVVGGSTRRTRTSSKKGSGTATTVMMETEEEPRHVSLTVEGFYPPSEAQNFAAQVLSLAGYEHPLRKEVVDIEYIRYTISNDHCYTPLASTAQKALDSKGQAIEDLDSSEESSSHSARTSLGSKANRSSSASKITDQQKASVTARTFNKGSAQATVGSSKGANLNRSKSTFGSQSSGGLSNAKEQKRKKSKASDRETDEPQDEDDDDEELEEEEDDEFYSDYEEDEESSFSEEDDELDVDFSVTGRSSSVKKRKQLAKGRNKPSPKAPRRSSITGPPASGLSKRAEKEHDASQTEKSKESKFKIVKSVRNTMNENVTKVFSPQTAKQQQQQQQQLVAKVKAAAQSHSQSHPSKKVPTKTYTLTTTTTPGGPMTVLSPATAPATSSSKPMVKVPPKVDVTHNQTKPTAPTTPTTPTGTAVSSVTPQKKDKKPKSTALDAAMVSDISALFSTPDIIKKVNTGKSQPGPSPTTSSLPTVKAVTSEPPSVVAVSAPKVVVIEQPKTVPSIPVLTESIPTLSSAPAPTSTPAAVPSTNPVLAEQRLDLIHAIVQEDLRQPMAGTVVTAVATATAAPIMQQPAEIPNIVKMLETTANMVDAGYDPMAQQWLMAPVGVKPMEEPVGGLLPDNNAILEALNSGVDALPEDLLEHVAELAKNKELQEILDKQVLGVIGPSALDPHSTLPLNRPPTQHSVQQPQQEQQAHQQLVLNQVGGAVPTTIPEYLPTLSVREQQTPRKEAIQIRRSDGRVITLPPIEAPATRASKRRAQGTPGTPSSQLVNLEDELSTPKNTRVQQKVLGTMVTLSSQPPTPGAVAVDESTGNMGNIIIDDSAAPKGTKRANKTAGPDANRTKRLVTSTTAIDSAAAQDDDLDSDESWNSEDDPDRLWCICRQPHNNRFMICCDSCEDWFHGKCVNITKAMGQQMEHDGIEWTCPNCLKKKADRQQPKMTEFLIPTGSNLSAQTSTSNTILQDAVILAVADEASPNACIVCSKQAKPNSIYCSDDCIRKHAGSVPMAKTDKAKDRRPSVAPSTPTTPTEPILSSPSSSTETIIVMERTTGRCLAGKFGPTAENIKQWLQEHPTYEVVPPGSPQAAIILKKQAAARRIQLANEASVKKSTLGSPTTSSGGSGGSQSPKMQTQLKVNDQKKMVIVSSAATAPTGSTSSPRTPGATGKAPLNTGVQSVSKSTLVQKTITGTNRGTATSPTTAGSIQRTNSGVIGQSKANVSGSPAGAASGTSSGSPSLATKPPKKPTTSSSANSSVSGEHGAPNNKQQTTPTGKSATTPGGENIRVTVKKTLKEHLMQRTAELKEDSTIPRLKEEEIDRFVKETEGELFALFNKDTGMKYRAKYRSLVFNIKDRKNLSLFQKICEKIIEPKQLVRMTADELASQELAQWRENETKHQLEMIKKTELESLACAKNYVVKTHKGEELIEGKGEDRVQLDPSVPVDDVVSLLNNSAVSSTSELDESFVSSGAKDSSSYRTKDYDFGGYGKHYNTALYGSGSAASSLISSSNTLVAGKSEAGGGASSSSSSSTLRKKDSRRSSRSRSRSRGRKRDRSRDRSRSKHKRKRSRERSHDRHTSRDHDREKERDRERDRDRDRHHRGRDRSRDRSKHERKSSREKETAKTGSSSEKRRASVASAAGRDPDISDSSSRAKFDHDPSKDNTHSTKTITNAGKKVAIDENAASKDASSRTSLTEGGVDPLVVNKADNPDEAPKGSLADAVKESKPEQDQEPTSTVTIPTPPHHPPYEGESPDDGTSAPSQPSEEAVDETTREAERTYWTGSVHMVDVASVVMSIRAVSGDIQDVAKDFSPDLDICGTIKPELVWDYIAQIRKSTNKEICLVRFHSRETSAYYTLYNHLFTRKRYSVVKAPSAAIKDFYIFPLPAEQMVPMILKPHGGVGIVEGDQKPNLLLGVLVKIKGKRPTLPPVAVSQIKVARRQSKGSIGTTPAGVNPSSSSTSAGVASGTASLMQQVITKYATKQPPSGSAAPIVDSDVASTSNAASAVSSHKQTDLLTATGSGTGGTGNDEENTKKNEVEKQETDMDVDMDIIKAPIAGKGTSATAHLSMMAGEGNSNSSLGSATGRSGTAEPMLIDEDDDDAPYSPGGASDDSNFADVTAIVETSKQENQSDVERIKREMDELNRKIAMQKNEIVGLMTMNELSEGEINSTLPPSLINDIPIPANLSQILASIKGGAGSGGGGGTTVDDEIPSTSSSGVGFGSMKGSTIPLAVAATTAGDDDEEYNPSAPSLFSSYQSNYVPQTVNSLGDIDERILPPTVLPVASATVSATPFELMPPAATQVGAGEPVTTAGSSATGESRLAKLSDEELLRLVPDDAMIVDSSLNDS</sequence>
<dbReference type="PROSITE" id="PS01359">
    <property type="entry name" value="ZF_PHD_1"/>
    <property type="match status" value="1"/>
</dbReference>
<feature type="compositionally biased region" description="Low complexity" evidence="10">
    <location>
        <begin position="823"/>
        <end position="836"/>
    </location>
</feature>
<dbReference type="STRING" id="43151.W5JS48"/>
<dbReference type="PANTHER" id="PTHR11477:SF51">
    <property type="entry name" value="PROTEIN PARTNER OF SNF, ISOFORM B"/>
    <property type="match status" value="1"/>
</dbReference>
<dbReference type="PANTHER" id="PTHR11477">
    <property type="entry name" value="TRANSCRIPTION FACTOR S-II ZINC FINGER DOMAIN-CONTAINING PROTEIN"/>
    <property type="match status" value="1"/>
</dbReference>
<evidence type="ECO:0000259" key="12">
    <source>
        <dbReference type="PROSITE" id="PS51321"/>
    </source>
</evidence>
<dbReference type="SMART" id="SM00592">
    <property type="entry name" value="BRK"/>
    <property type="match status" value="1"/>
</dbReference>
<dbReference type="Pfam" id="PF07533">
    <property type="entry name" value="BRK"/>
    <property type="match status" value="1"/>
</dbReference>
<dbReference type="CDD" id="cd15552">
    <property type="entry name" value="PHD_PHF3_like"/>
    <property type="match status" value="1"/>
</dbReference>
<evidence type="ECO:0000313" key="13">
    <source>
        <dbReference type="EMBL" id="ETN65750.1"/>
    </source>
</evidence>
<evidence type="ECO:0000256" key="6">
    <source>
        <dbReference type="ARBA" id="ARBA00023163"/>
    </source>
</evidence>
<feature type="compositionally biased region" description="Low complexity" evidence="10">
    <location>
        <begin position="1162"/>
        <end position="1179"/>
    </location>
</feature>
<keyword evidence="7" id="KW-0539">Nucleus</keyword>
<feature type="compositionally biased region" description="Low complexity" evidence="10">
    <location>
        <begin position="539"/>
        <end position="560"/>
    </location>
</feature>
<dbReference type="Gene3D" id="3.30.40.10">
    <property type="entry name" value="Zinc/RING finger domain, C3HC4 (zinc finger)"/>
    <property type="match status" value="1"/>
</dbReference>
<evidence type="ECO:0000256" key="1">
    <source>
        <dbReference type="ARBA" id="ARBA00004123"/>
    </source>
</evidence>
<feature type="region of interest" description="Disordered" evidence="10">
    <location>
        <begin position="960"/>
        <end position="1013"/>
    </location>
</feature>
<dbReference type="InterPro" id="IPR011011">
    <property type="entry name" value="Znf_FYVE_PHD"/>
</dbReference>
<dbReference type="VEuPathDB" id="VectorBase:ADAC002473"/>
<dbReference type="CDD" id="cd22581">
    <property type="entry name" value="SPOC_PPS-like"/>
    <property type="match status" value="1"/>
</dbReference>